<evidence type="ECO:0000256" key="1">
    <source>
        <dbReference type="SAM" id="MobiDB-lite"/>
    </source>
</evidence>
<keyword evidence="3" id="KW-1185">Reference proteome</keyword>
<dbReference type="InterPro" id="IPR029241">
    <property type="entry name" value="TSGA13"/>
</dbReference>
<feature type="region of interest" description="Disordered" evidence="1">
    <location>
        <begin position="145"/>
        <end position="275"/>
    </location>
</feature>
<organism evidence="2 3">
    <name type="scientific">Littorina saxatilis</name>
    <dbReference type="NCBI Taxonomy" id="31220"/>
    <lineage>
        <taxon>Eukaryota</taxon>
        <taxon>Metazoa</taxon>
        <taxon>Spiralia</taxon>
        <taxon>Lophotrochozoa</taxon>
        <taxon>Mollusca</taxon>
        <taxon>Gastropoda</taxon>
        <taxon>Caenogastropoda</taxon>
        <taxon>Littorinimorpha</taxon>
        <taxon>Littorinoidea</taxon>
        <taxon>Littorinidae</taxon>
        <taxon>Littorina</taxon>
    </lineage>
</organism>
<feature type="compositionally biased region" description="Low complexity" evidence="1">
    <location>
        <begin position="225"/>
        <end position="235"/>
    </location>
</feature>
<feature type="compositionally biased region" description="Polar residues" evidence="1">
    <location>
        <begin position="1"/>
        <end position="22"/>
    </location>
</feature>
<dbReference type="AlphaFoldDB" id="A0AAN9BAY8"/>
<evidence type="ECO:0000313" key="2">
    <source>
        <dbReference type="EMBL" id="KAK7102102.1"/>
    </source>
</evidence>
<name>A0AAN9BAY8_9CAEN</name>
<feature type="compositionally biased region" description="Basic and acidic residues" evidence="1">
    <location>
        <begin position="531"/>
        <end position="549"/>
    </location>
</feature>
<dbReference type="PANTHER" id="PTHR37352:SF1">
    <property type="entry name" value="TESTIS-SPECIFIC GENE 13 PROTEIN"/>
    <property type="match status" value="1"/>
</dbReference>
<dbReference type="EMBL" id="JBAMIC010000010">
    <property type="protein sequence ID" value="KAK7102102.1"/>
    <property type="molecule type" value="Genomic_DNA"/>
</dbReference>
<feature type="compositionally biased region" description="Basic and acidic residues" evidence="1">
    <location>
        <begin position="185"/>
        <end position="199"/>
    </location>
</feature>
<proteinExistence type="predicted"/>
<feature type="compositionally biased region" description="Basic and acidic residues" evidence="1">
    <location>
        <begin position="145"/>
        <end position="174"/>
    </location>
</feature>
<feature type="compositionally biased region" description="Basic and acidic residues" evidence="1">
    <location>
        <begin position="474"/>
        <end position="487"/>
    </location>
</feature>
<accession>A0AAN9BAY8</accession>
<sequence length="634" mass="73036">METKRTLQTNFPSVLSQYLPHQTTEESRENSGAKDEEEEKGTADQDHPEKSVTIKEADPPSKKSSIQHDRVRASVADIHKTQRERTDTSLGSMSAGRSARMKRQDAERFEHVAEVWDQARSEVLSERHSQLQEKVQLQHKLLKAQERQAEERRLRQEQRELQKRQEEKQQKQAKETALQDICKQSLDEDRKKAAADQRQQKANVVKKSLSPTAAPLTPQSDDTDNTTTSTSSSSNGVSVPRHLHRGYRPSMALPERHLSTSPMRELEDEDEDEAGHGVVPKHHAQLYELYGKQADYFLHPKPSETQPQRRPTHPKLKNPKVVAEAKLDESGHIGAGDLWDTLRSDSMGKLIKNDLRFPPELKSAFGAFVRERLTKHSKPVTRSFCATEDVPNIQRLMDQSKLRETRMYRHKTELMYRSSVTNMDRTSILLHNNPLPDITGGQADSISRYLPSWMDDQSDISEEEYMKWINARRERQQEGKENKENVRHSAHSRHMSETNNELQNIWHNLSTKQKQKTPRIQFLTEKASECEGEFSKKLQEEKDQKEKPQPHHMAKSYSALGFSHPSSAFSVNSSRERGRSIQSAMQLKRYRSDWEPLSMKALVEYKKQVYTEGEGEFEHGRTKMWPVKAASTTA</sequence>
<feature type="region of interest" description="Disordered" evidence="1">
    <location>
        <begin position="298"/>
        <end position="318"/>
    </location>
</feature>
<gene>
    <name evidence="2" type="ORF">V1264_020376</name>
</gene>
<dbReference type="Proteomes" id="UP001374579">
    <property type="component" value="Unassembled WGS sequence"/>
</dbReference>
<protein>
    <submittedName>
        <fullName evidence="2">Uncharacterized protein</fullName>
    </submittedName>
</protein>
<feature type="region of interest" description="Disordered" evidence="1">
    <location>
        <begin position="474"/>
        <end position="498"/>
    </location>
</feature>
<reference evidence="2 3" key="1">
    <citation type="submission" date="2024-02" db="EMBL/GenBank/DDBJ databases">
        <title>Chromosome-scale genome assembly of the rough periwinkle Littorina saxatilis.</title>
        <authorList>
            <person name="De Jode A."/>
            <person name="Faria R."/>
            <person name="Formenti G."/>
            <person name="Sims Y."/>
            <person name="Smith T.P."/>
            <person name="Tracey A."/>
            <person name="Wood J.M.D."/>
            <person name="Zagrodzka Z.B."/>
            <person name="Johannesson K."/>
            <person name="Butlin R.K."/>
            <person name="Leder E.H."/>
        </authorList>
    </citation>
    <scope>NUCLEOTIDE SEQUENCE [LARGE SCALE GENOMIC DNA]</scope>
    <source>
        <strain evidence="2">Snail1</strain>
        <tissue evidence="2">Muscle</tissue>
    </source>
</reference>
<feature type="region of interest" description="Disordered" evidence="1">
    <location>
        <begin position="531"/>
        <end position="552"/>
    </location>
</feature>
<evidence type="ECO:0000313" key="3">
    <source>
        <dbReference type="Proteomes" id="UP001374579"/>
    </source>
</evidence>
<feature type="compositionally biased region" description="Basic and acidic residues" evidence="1">
    <location>
        <begin position="23"/>
        <end position="87"/>
    </location>
</feature>
<dbReference type="PANTHER" id="PTHR37352">
    <property type="entry name" value="TESTIS-SPECIFIC GENE 13 PROTEIN"/>
    <property type="match status" value="1"/>
</dbReference>
<feature type="region of interest" description="Disordered" evidence="1">
    <location>
        <begin position="1"/>
        <end position="106"/>
    </location>
</feature>
<comment type="caution">
    <text evidence="2">The sequence shown here is derived from an EMBL/GenBank/DDBJ whole genome shotgun (WGS) entry which is preliminary data.</text>
</comment>